<dbReference type="PROSITE" id="PS51186">
    <property type="entry name" value="GNAT"/>
    <property type="match status" value="2"/>
</dbReference>
<proteinExistence type="predicted"/>
<organism evidence="2 3">
    <name type="scientific">Symbiobacterium thermophilum (strain DSM 24528 / JCM 14929 / IAM 14863 / T)</name>
    <dbReference type="NCBI Taxonomy" id="292459"/>
    <lineage>
        <taxon>Bacteria</taxon>
        <taxon>Bacillati</taxon>
        <taxon>Bacillota</taxon>
        <taxon>Clostridia</taxon>
        <taxon>Eubacteriales</taxon>
        <taxon>Symbiobacteriaceae</taxon>
        <taxon>Symbiobacterium</taxon>
    </lineage>
</organism>
<dbReference type="InterPro" id="IPR016181">
    <property type="entry name" value="Acyl_CoA_acyltransferase"/>
</dbReference>
<dbReference type="Proteomes" id="UP000000417">
    <property type="component" value="Chromosome"/>
</dbReference>
<dbReference type="eggNOG" id="COG0456">
    <property type="taxonomic scope" value="Bacteria"/>
</dbReference>
<dbReference type="InterPro" id="IPR000182">
    <property type="entry name" value="GNAT_dom"/>
</dbReference>
<evidence type="ECO:0000259" key="1">
    <source>
        <dbReference type="PROSITE" id="PS51186"/>
    </source>
</evidence>
<dbReference type="AlphaFoldDB" id="Q67L55"/>
<name>Q67L55_SYMTH</name>
<feature type="domain" description="N-acetyltransferase" evidence="1">
    <location>
        <begin position="1"/>
        <end position="184"/>
    </location>
</feature>
<dbReference type="OrthoDB" id="2861902at2"/>
<protein>
    <submittedName>
        <fullName evidence="2">Putative acetyltransferase</fullName>
    </submittedName>
</protein>
<dbReference type="Gene3D" id="3.40.630.30">
    <property type="match status" value="2"/>
</dbReference>
<accession>Q67L55</accession>
<dbReference type="CDD" id="cd04301">
    <property type="entry name" value="NAT_SF"/>
    <property type="match status" value="2"/>
</dbReference>
<dbReference type="eggNOG" id="COG3153">
    <property type="taxonomic scope" value="Bacteria"/>
</dbReference>
<dbReference type="InterPro" id="IPR050276">
    <property type="entry name" value="MshD_Acetyltransferase"/>
</dbReference>
<dbReference type="KEGG" id="sth:STH2606"/>
<gene>
    <name evidence="2" type="ordered locus">STH2606</name>
</gene>
<dbReference type="GO" id="GO:0016747">
    <property type="term" value="F:acyltransferase activity, transferring groups other than amino-acyl groups"/>
    <property type="evidence" value="ECO:0007669"/>
    <property type="project" value="InterPro"/>
</dbReference>
<feature type="domain" description="N-acetyltransferase" evidence="1">
    <location>
        <begin position="177"/>
        <end position="323"/>
    </location>
</feature>
<dbReference type="RefSeq" id="WP_011196728.1">
    <property type="nucleotide sequence ID" value="NC_006177.1"/>
</dbReference>
<evidence type="ECO:0000313" key="2">
    <source>
        <dbReference type="EMBL" id="BAD41591.1"/>
    </source>
</evidence>
<keyword evidence="3" id="KW-1185">Reference proteome</keyword>
<evidence type="ECO:0000313" key="3">
    <source>
        <dbReference type="Proteomes" id="UP000000417"/>
    </source>
</evidence>
<sequence length="326" mass="35702">MQNQPLTLDLLPQAVDLWNRTLGDLFPMRPELMASNLWNEPSFDPEGSRAILAGGRMVALVAVKRRQHPMHTLPADQQGWISALVVDPAFQGKGVGSALLRDALTHLGRYAAEPVALGSDPGHFFPGIPLDCRRALDWFARRGAQLGALECDLANTEMATYEHPEAARRAFAREPGIIYRPMAPGEEEAALAFMRRAFPGRWAWELERHLAGGGLREDVMLALENSAIVGFARIAGPWSRHFSPGIYWAPRFQGPHGSLGPIGVAPEARGRGIGLALLSASLAELRDRGVRSAVIDWTQLVRFYGIAGFRPWMWYVRATMPAGGGG</sequence>
<reference evidence="2 3" key="1">
    <citation type="journal article" date="2004" name="Nucleic Acids Res.">
        <title>Genome sequence of Symbiobacterium thermophilum, an uncultivable bacterium that depends on microbial commensalism.</title>
        <authorList>
            <person name="Ueda K."/>
            <person name="Yamashita A."/>
            <person name="Ishikawa J."/>
            <person name="Shimada M."/>
            <person name="Watsuji T."/>
            <person name="Morimura K."/>
            <person name="Ikeda H."/>
            <person name="Hattori M."/>
            <person name="Beppu T."/>
        </authorList>
    </citation>
    <scope>NUCLEOTIDE SEQUENCE [LARGE SCALE GENOMIC DNA]</scope>
    <source>
        <strain evidence="3">T / IAM 14863</strain>
    </source>
</reference>
<dbReference type="Pfam" id="PF00583">
    <property type="entry name" value="Acetyltransf_1"/>
    <property type="match status" value="2"/>
</dbReference>
<keyword evidence="2" id="KW-0808">Transferase</keyword>
<dbReference type="HOGENOM" id="CLU_074359_0_0_9"/>
<dbReference type="EMBL" id="AP006840">
    <property type="protein sequence ID" value="BAD41591.1"/>
    <property type="molecule type" value="Genomic_DNA"/>
</dbReference>
<dbReference type="SUPFAM" id="SSF55729">
    <property type="entry name" value="Acyl-CoA N-acyltransferases (Nat)"/>
    <property type="match status" value="1"/>
</dbReference>
<dbReference type="STRING" id="292459.STH2606"/>
<dbReference type="PANTHER" id="PTHR43617">
    <property type="entry name" value="L-AMINO ACID N-ACETYLTRANSFERASE"/>
    <property type="match status" value="1"/>
</dbReference>